<accession>A0A2A5SUL1</accession>
<protein>
    <submittedName>
        <fullName evidence="1">Uncharacterized protein</fullName>
    </submittedName>
</protein>
<sequence>MKKKVIVVNMVAQKQNELITEFESAKQASIKLGISYDSIRSACQDIGNCLIEDLAFLYESSVHGLNEGDIIIKIKKARVEKLIFGK</sequence>
<gene>
    <name evidence="1" type="ORF">RU92_GL001924</name>
</gene>
<name>A0A2A5SUL1_LACLC</name>
<proteinExistence type="predicted"/>
<dbReference type="RefSeq" id="WP_096816190.1">
    <property type="nucleotide sequence ID" value="NZ_JXKC01000003.1"/>
</dbReference>
<evidence type="ECO:0000313" key="1">
    <source>
        <dbReference type="EMBL" id="PCS19593.1"/>
    </source>
</evidence>
<evidence type="ECO:0000313" key="2">
    <source>
        <dbReference type="Proteomes" id="UP000218711"/>
    </source>
</evidence>
<dbReference type="AlphaFoldDB" id="A0A2A5SUL1"/>
<reference evidence="1 2" key="1">
    <citation type="submission" date="2014-12" db="EMBL/GenBank/DDBJ databases">
        <title>Draft genome sequences of 10 type strains of Lactococcus.</title>
        <authorList>
            <person name="Sun Z."/>
            <person name="Zhong Z."/>
            <person name="Liu W."/>
            <person name="Zhang W."/>
            <person name="Zhang H."/>
        </authorList>
    </citation>
    <scope>NUCLEOTIDE SEQUENCE [LARGE SCALE GENOMIC DNA]</scope>
    <source>
        <strain evidence="1 2">DSM 21502</strain>
    </source>
</reference>
<comment type="caution">
    <text evidence="1">The sequence shown here is derived from an EMBL/GenBank/DDBJ whole genome shotgun (WGS) entry which is preliminary data.</text>
</comment>
<dbReference type="Proteomes" id="UP000218711">
    <property type="component" value="Unassembled WGS sequence"/>
</dbReference>
<dbReference type="EMBL" id="JXKC01000003">
    <property type="protein sequence ID" value="PCS19593.1"/>
    <property type="molecule type" value="Genomic_DNA"/>
</dbReference>
<organism evidence="1 2">
    <name type="scientific">Lactococcus cremoris subsp. tructae</name>
    <dbReference type="NCBI Taxonomy" id="542833"/>
    <lineage>
        <taxon>Bacteria</taxon>
        <taxon>Bacillati</taxon>
        <taxon>Bacillota</taxon>
        <taxon>Bacilli</taxon>
        <taxon>Lactobacillales</taxon>
        <taxon>Streptococcaceae</taxon>
        <taxon>Lactococcus</taxon>
    </lineage>
</organism>